<proteinExistence type="predicted"/>
<sequence length="91" mass="10276">YRAGTTAVLLGVHVTFVGGVVYAAILFSNAYHVFLANNTFREFMVPFTVYNKIMINFPWFMFFVSLFSVILGIVNFQKSSINTSEGADEIY</sequence>
<evidence type="ECO:0008006" key="3">
    <source>
        <dbReference type="Google" id="ProtNLM"/>
    </source>
</evidence>
<evidence type="ECO:0000256" key="1">
    <source>
        <dbReference type="SAM" id="Phobius"/>
    </source>
</evidence>
<name>X0SEX8_9ZZZZ</name>
<accession>X0SEX8</accession>
<evidence type="ECO:0000313" key="2">
    <source>
        <dbReference type="EMBL" id="GAF73691.1"/>
    </source>
</evidence>
<dbReference type="AlphaFoldDB" id="X0SEX8"/>
<reference evidence="2" key="1">
    <citation type="journal article" date="2014" name="Front. Microbiol.">
        <title>High frequency of phylogenetically diverse reductive dehalogenase-homologous genes in deep subseafloor sedimentary metagenomes.</title>
        <authorList>
            <person name="Kawai M."/>
            <person name="Futagami T."/>
            <person name="Toyoda A."/>
            <person name="Takaki Y."/>
            <person name="Nishi S."/>
            <person name="Hori S."/>
            <person name="Arai W."/>
            <person name="Tsubouchi T."/>
            <person name="Morono Y."/>
            <person name="Uchiyama I."/>
            <person name="Ito T."/>
            <person name="Fujiyama A."/>
            <person name="Inagaki F."/>
            <person name="Takami H."/>
        </authorList>
    </citation>
    <scope>NUCLEOTIDE SEQUENCE</scope>
    <source>
        <strain evidence="2">Expedition CK06-06</strain>
    </source>
</reference>
<comment type="caution">
    <text evidence="2">The sequence shown here is derived from an EMBL/GenBank/DDBJ whole genome shotgun (WGS) entry which is preliminary data.</text>
</comment>
<keyword evidence="1" id="KW-0812">Transmembrane</keyword>
<organism evidence="2">
    <name type="scientific">marine sediment metagenome</name>
    <dbReference type="NCBI Taxonomy" id="412755"/>
    <lineage>
        <taxon>unclassified sequences</taxon>
        <taxon>metagenomes</taxon>
        <taxon>ecological metagenomes</taxon>
    </lineage>
</organism>
<feature type="transmembrane region" description="Helical" evidence="1">
    <location>
        <begin position="53"/>
        <end position="74"/>
    </location>
</feature>
<dbReference type="EMBL" id="BARS01004144">
    <property type="protein sequence ID" value="GAF73691.1"/>
    <property type="molecule type" value="Genomic_DNA"/>
</dbReference>
<feature type="non-terminal residue" evidence="2">
    <location>
        <position position="1"/>
    </location>
</feature>
<feature type="transmembrane region" description="Helical" evidence="1">
    <location>
        <begin position="7"/>
        <end position="33"/>
    </location>
</feature>
<protein>
    <recommendedName>
        <fullName evidence="3">DUF2975 domain-containing protein</fullName>
    </recommendedName>
</protein>
<gene>
    <name evidence="2" type="ORF">S01H1_08078</name>
</gene>
<keyword evidence="1" id="KW-0472">Membrane</keyword>
<keyword evidence="1" id="KW-1133">Transmembrane helix</keyword>